<evidence type="ECO:0000256" key="4">
    <source>
        <dbReference type="ARBA" id="ARBA00022989"/>
    </source>
</evidence>
<evidence type="ECO:0000313" key="9">
    <source>
        <dbReference type="Proteomes" id="UP000434582"/>
    </source>
</evidence>
<dbReference type="InterPro" id="IPR033480">
    <property type="entry name" value="sCache_2"/>
</dbReference>
<dbReference type="OrthoDB" id="7475012at2"/>
<keyword evidence="6" id="KW-0732">Signal</keyword>
<sequence length="168" mass="18566">MTHAMPSTLSHLVSRATALLGAILMCTALSNAAAAYDRATEADVLAMMDAAIAHYDDVGREQAMQDFNDLDGEFVDGDLYVIICTLDHIYKTHAHNPVLIDNDILVDIQDVNGDFPVRMIVQSAKDHPEGGWVEYTWVNPANDQQEIKKVYVVQHDGDAFAIGYYLPN</sequence>
<gene>
    <name evidence="8" type="ORF">GHC57_16990</name>
</gene>
<feature type="chain" id="PRO_5031334693" description="Single Cache domain-containing protein" evidence="6">
    <location>
        <begin position="36"/>
        <end position="168"/>
    </location>
</feature>
<keyword evidence="4" id="KW-1133">Transmembrane helix</keyword>
<accession>A0A7X2D4A3</accession>
<comment type="subcellular location">
    <subcellularLocation>
        <location evidence="1">Cell membrane</location>
        <topology evidence="1">Multi-pass membrane protein</topology>
    </subcellularLocation>
</comment>
<dbReference type="EMBL" id="WIVE01000079">
    <property type="protein sequence ID" value="MQX38214.1"/>
    <property type="molecule type" value="Genomic_DNA"/>
</dbReference>
<feature type="signal peptide" evidence="6">
    <location>
        <begin position="1"/>
        <end position="35"/>
    </location>
</feature>
<dbReference type="RefSeq" id="WP_153346446.1">
    <property type="nucleotide sequence ID" value="NZ_WIVE01000079.1"/>
</dbReference>
<evidence type="ECO:0000256" key="5">
    <source>
        <dbReference type="ARBA" id="ARBA00023136"/>
    </source>
</evidence>
<dbReference type="GO" id="GO:0005886">
    <property type="term" value="C:plasma membrane"/>
    <property type="evidence" value="ECO:0007669"/>
    <property type="project" value="UniProtKB-SubCell"/>
</dbReference>
<feature type="domain" description="Single Cache" evidence="7">
    <location>
        <begin position="73"/>
        <end position="155"/>
    </location>
</feature>
<organism evidence="8 9">
    <name type="scientific">Roseospira navarrensis</name>
    <dbReference type="NCBI Taxonomy" id="140058"/>
    <lineage>
        <taxon>Bacteria</taxon>
        <taxon>Pseudomonadati</taxon>
        <taxon>Pseudomonadota</taxon>
        <taxon>Alphaproteobacteria</taxon>
        <taxon>Rhodospirillales</taxon>
        <taxon>Rhodospirillaceae</taxon>
        <taxon>Roseospira</taxon>
    </lineage>
</organism>
<keyword evidence="3" id="KW-0812">Transmembrane</keyword>
<evidence type="ECO:0000256" key="6">
    <source>
        <dbReference type="SAM" id="SignalP"/>
    </source>
</evidence>
<comment type="caution">
    <text evidence="8">The sequence shown here is derived from an EMBL/GenBank/DDBJ whole genome shotgun (WGS) entry which is preliminary data.</text>
</comment>
<evidence type="ECO:0000256" key="3">
    <source>
        <dbReference type="ARBA" id="ARBA00022692"/>
    </source>
</evidence>
<dbReference type="AlphaFoldDB" id="A0A7X2D4A3"/>
<dbReference type="Gene3D" id="3.30.450.20">
    <property type="entry name" value="PAS domain"/>
    <property type="match status" value="1"/>
</dbReference>
<keyword evidence="2" id="KW-1003">Cell membrane</keyword>
<keyword evidence="9" id="KW-1185">Reference proteome</keyword>
<protein>
    <recommendedName>
        <fullName evidence="7">Single Cache domain-containing protein</fullName>
    </recommendedName>
</protein>
<keyword evidence="5" id="KW-0472">Membrane</keyword>
<proteinExistence type="predicted"/>
<evidence type="ECO:0000256" key="2">
    <source>
        <dbReference type="ARBA" id="ARBA00022475"/>
    </source>
</evidence>
<evidence type="ECO:0000259" key="7">
    <source>
        <dbReference type="Pfam" id="PF17200"/>
    </source>
</evidence>
<reference evidence="8 9" key="1">
    <citation type="submission" date="2019-10" db="EMBL/GenBank/DDBJ databases">
        <title>Draft whole-genome sequence of the purple nonsulfur photosynthetic bacterium Roseospira navarrensis DSM 15114.</title>
        <authorList>
            <person name="Kyndt J.A."/>
            <person name="Meyer T.E."/>
        </authorList>
    </citation>
    <scope>NUCLEOTIDE SEQUENCE [LARGE SCALE GENOMIC DNA]</scope>
    <source>
        <strain evidence="8 9">DSM 15114</strain>
    </source>
</reference>
<name>A0A7X2D4A3_9PROT</name>
<dbReference type="Pfam" id="PF17200">
    <property type="entry name" value="sCache_2"/>
    <property type="match status" value="1"/>
</dbReference>
<evidence type="ECO:0000256" key="1">
    <source>
        <dbReference type="ARBA" id="ARBA00004651"/>
    </source>
</evidence>
<evidence type="ECO:0000313" key="8">
    <source>
        <dbReference type="EMBL" id="MQX38214.1"/>
    </source>
</evidence>
<dbReference type="Proteomes" id="UP000434582">
    <property type="component" value="Unassembled WGS sequence"/>
</dbReference>